<feature type="compositionally biased region" description="Polar residues" evidence="18">
    <location>
        <begin position="1170"/>
        <end position="1180"/>
    </location>
</feature>
<evidence type="ECO:0000256" key="17">
    <source>
        <dbReference type="PROSITE-ProRule" id="PRU00047"/>
    </source>
</evidence>
<evidence type="ECO:0000256" key="4">
    <source>
        <dbReference type="ARBA" id="ARBA00008593"/>
    </source>
</evidence>
<dbReference type="SUPFAM" id="SSF81301">
    <property type="entry name" value="Nucleotidyltransferase"/>
    <property type="match status" value="2"/>
</dbReference>
<dbReference type="CDD" id="cd05402">
    <property type="entry name" value="NT_PAP_TUTase"/>
    <property type="match status" value="2"/>
</dbReference>
<dbReference type="Gene3D" id="1.10.1410.10">
    <property type="match status" value="2"/>
</dbReference>
<dbReference type="AlphaFoldDB" id="A0A9J8B5P5"/>
<feature type="region of interest" description="Disordered" evidence="18">
    <location>
        <begin position="1170"/>
        <end position="1230"/>
    </location>
</feature>
<dbReference type="Gene3D" id="4.10.60.10">
    <property type="entry name" value="Zinc finger, CCHC-type"/>
    <property type="match status" value="1"/>
</dbReference>
<evidence type="ECO:0000256" key="10">
    <source>
        <dbReference type="ARBA" id="ARBA00022723"/>
    </source>
</evidence>
<accession>A0A9J8B5P5</accession>
<dbReference type="InterPro" id="IPR002058">
    <property type="entry name" value="PAP_assoc"/>
</dbReference>
<evidence type="ECO:0000256" key="16">
    <source>
        <dbReference type="ARBA" id="ARBA00049105"/>
    </source>
</evidence>
<dbReference type="GO" id="GO:0008270">
    <property type="term" value="F:zinc ion binding"/>
    <property type="evidence" value="ECO:0007669"/>
    <property type="project" value="UniProtKB-KW"/>
</dbReference>
<dbReference type="OMA" id="CCGPLED"/>
<name>A0A9J8B5P5_CYPCA</name>
<evidence type="ECO:0000256" key="8">
    <source>
        <dbReference type="ARBA" id="ARBA00022679"/>
    </source>
</evidence>
<feature type="compositionally biased region" description="Basic and acidic residues" evidence="18">
    <location>
        <begin position="76"/>
        <end position="114"/>
    </location>
</feature>
<dbReference type="Ensembl" id="ENSCCRT00000146835.1">
    <property type="protein sequence ID" value="ENSCCRP00000153019.1"/>
    <property type="gene ID" value="ENSCCRG00000033230.2"/>
</dbReference>
<comment type="catalytic activity">
    <reaction evidence="16">
        <text>RNA(n) + UTP = RNA(n)-3'-uridine ribonucleotide + diphosphate</text>
        <dbReference type="Rhea" id="RHEA:14785"/>
        <dbReference type="Rhea" id="RHEA-COMP:14527"/>
        <dbReference type="Rhea" id="RHEA-COMP:17348"/>
        <dbReference type="ChEBI" id="CHEBI:33019"/>
        <dbReference type="ChEBI" id="CHEBI:46398"/>
        <dbReference type="ChEBI" id="CHEBI:140395"/>
        <dbReference type="ChEBI" id="CHEBI:173116"/>
        <dbReference type="EC" id="2.7.7.52"/>
    </reaction>
</comment>
<sequence>MADKGSRKFSPRYRRQKEADEAESWRSPLGRDSERSYSPKTKRAHGRPSESEGSRRAKASLAYSSPEGRAFGQSPSHRDRLQRGSPADRRNWRERQRDGQKHDKLGKHTDSLPRNERVGLKTEAYICLHLVCVSGSVQSWREKSRIVRIESCLTKKDVLQLCSEAEGTDWDLKESSVSLKFRCDRCKVYCDDVSPALGHIRERTHRKKAKELQKLTLLLNIPPPGRAQCLSLSSALEGVVAEVGLNAQDLKQRQSILALVEEVLRPVLPDCQFRLYGSSCTQFGFKDSDVNIDVKFPSHFQHPDVLLVAQEHLSKSALFVSVEGDFHRRMPVVVCKEKSSGLICKVSAGNESACLTTAYLSELANLEPQLVPLVVCFRYWAKICCVDQMDEGGLPSYCFALMVISFLQRCKEPVLPSYLESVGLPLSKLKSFSLTGVEKGHVLWVYDQTSSDSSQDKVKKGKCPLVFKVRSPSVLLGKLWIELLRYYSLEFQIPEKVISVRTNGDLWRDLKDWPKKRIAIEDPFAVQRNVARMLNSQMMFEYLVHCLKTTYKYFASPSKSTAGKLSSSSQSGRSVRAANHVDSVKRSPKVDLKRSRVRSSPQSAEELEDSDCVIELEPDEEEDAESDLETEGEDEEDEDIELDRSGCDHSGDEIFPFEREMSDDGGSDAGDPEEAASLLNKPKAELTKSESPQTAPEGFQFVFSKRFFSNGKPPVLICSLCKSDGHLKQDCPEDFKRVELEPLPLMTLDFLQILNEVCEQCYCDFAPDDVEVKVREHILQDFETFLRCQVPGAKLVLFGSSKNGFGFKQSDLDICMTLEGQDTAEGLDSMAVIESLAKALRKHHSLRNILPITTAKVPIVKFYHTKTGLEGDISLYNTLALHNTQLLASYAAIDARVKILCYVMKVFAKVCDIGDASRGSLSSYAYTLMVLYFLQQRSPPVIPVLQEMYVGEKKPVVLVDGWDVHFFSDLKNLHKYWPGYKKNKESVGQLWFGLLQFYTETFDFKETVVCIRRKEPLTTFKKQWTSKHLAIEDPFDLSHNLGAGLSRRMASFIMKAFINARRVFGSPVRDFPPEYPNKMEYFFDPEVLTEGKLAPNDRCCRICGKIGHFMKDCPMRKRQRRDTDGRDVNRADGRGMTDAGRWRQREEKCCYLCGSSTHIKKDCLLAKSLESSPNTHQRSPASDRDRVDSPQQDRRKKPKAKRMILGPEAGSLASRHASLNASMEKWSPYK</sequence>
<keyword evidence="15" id="KW-0464">Manganese</keyword>
<dbReference type="GO" id="GO:0031123">
    <property type="term" value="P:RNA 3'-end processing"/>
    <property type="evidence" value="ECO:0007669"/>
    <property type="project" value="TreeGrafter"/>
</dbReference>
<feature type="domain" description="CCHC-type" evidence="19">
    <location>
        <begin position="1100"/>
        <end position="1114"/>
    </location>
</feature>
<keyword evidence="6" id="KW-0963">Cytoplasm</keyword>
<keyword evidence="11" id="KW-0677">Repeat</keyword>
<dbReference type="Proteomes" id="UP001108240">
    <property type="component" value="Unplaced"/>
</dbReference>
<evidence type="ECO:0000256" key="7">
    <source>
        <dbReference type="ARBA" id="ARBA00022553"/>
    </source>
</evidence>
<reference evidence="20" key="2">
    <citation type="submission" date="2025-09" db="UniProtKB">
        <authorList>
            <consortium name="Ensembl"/>
        </authorList>
    </citation>
    <scope>IDENTIFICATION</scope>
</reference>
<protein>
    <recommendedName>
        <fullName evidence="5">RNA uridylyltransferase</fullName>
        <ecNumber evidence="5">2.7.7.52</ecNumber>
    </recommendedName>
</protein>
<evidence type="ECO:0000256" key="12">
    <source>
        <dbReference type="ARBA" id="ARBA00022771"/>
    </source>
</evidence>
<keyword evidence="7" id="KW-0597">Phosphoprotein</keyword>
<dbReference type="Pfam" id="PF22600">
    <property type="entry name" value="MTPAP-like_central"/>
    <property type="match status" value="1"/>
</dbReference>
<dbReference type="InterPro" id="IPR036875">
    <property type="entry name" value="Znf_CCHC_sf"/>
</dbReference>
<evidence type="ECO:0000256" key="18">
    <source>
        <dbReference type="SAM" id="MobiDB-lite"/>
    </source>
</evidence>
<feature type="domain" description="CCHC-type" evidence="19">
    <location>
        <begin position="1150"/>
        <end position="1163"/>
    </location>
</feature>
<feature type="compositionally biased region" description="Basic and acidic residues" evidence="18">
    <location>
        <begin position="1181"/>
        <end position="1193"/>
    </location>
</feature>
<keyword evidence="10" id="KW-0479">Metal-binding</keyword>
<feature type="compositionally biased region" description="Low complexity" evidence="18">
    <location>
        <begin position="562"/>
        <end position="574"/>
    </location>
</feature>
<feature type="compositionally biased region" description="Basic and acidic residues" evidence="18">
    <location>
        <begin position="642"/>
        <end position="662"/>
    </location>
</feature>
<dbReference type="FunFam" id="1.10.1410.10:FF:000004">
    <property type="entry name" value="terminal uridylyltransferase 4 isoform X2"/>
    <property type="match status" value="1"/>
</dbReference>
<dbReference type="PROSITE" id="PS50158">
    <property type="entry name" value="ZF_CCHC"/>
    <property type="match status" value="2"/>
</dbReference>
<keyword evidence="21" id="KW-1185">Reference proteome</keyword>
<dbReference type="SMART" id="SM00343">
    <property type="entry name" value="ZnF_C2HC"/>
    <property type="match status" value="3"/>
</dbReference>
<dbReference type="PANTHER" id="PTHR12271">
    <property type="entry name" value="POLY A POLYMERASE CID PAP -RELATED"/>
    <property type="match status" value="1"/>
</dbReference>
<dbReference type="GO" id="GO:0003676">
    <property type="term" value="F:nucleic acid binding"/>
    <property type="evidence" value="ECO:0007669"/>
    <property type="project" value="InterPro"/>
</dbReference>
<evidence type="ECO:0000256" key="14">
    <source>
        <dbReference type="ARBA" id="ARBA00022842"/>
    </source>
</evidence>
<comment type="cofactor">
    <cofactor evidence="2">
        <name>Mg(2+)</name>
        <dbReference type="ChEBI" id="CHEBI:18420"/>
    </cofactor>
</comment>
<dbReference type="InterPro" id="IPR045100">
    <property type="entry name" value="TUT4/7_NTP_transf"/>
</dbReference>
<dbReference type="GO" id="GO:0005829">
    <property type="term" value="C:cytosol"/>
    <property type="evidence" value="ECO:0007669"/>
    <property type="project" value="UniProtKB-ARBA"/>
</dbReference>
<evidence type="ECO:0000256" key="3">
    <source>
        <dbReference type="ARBA" id="ARBA00004496"/>
    </source>
</evidence>
<reference evidence="20" key="1">
    <citation type="submission" date="2025-08" db="UniProtKB">
        <authorList>
            <consortium name="Ensembl"/>
        </authorList>
    </citation>
    <scope>IDENTIFICATION</scope>
</reference>
<evidence type="ECO:0000313" key="21">
    <source>
        <dbReference type="Proteomes" id="UP001108240"/>
    </source>
</evidence>
<dbReference type="InterPro" id="IPR043519">
    <property type="entry name" value="NT_sf"/>
</dbReference>
<feature type="compositionally biased region" description="Acidic residues" evidence="18">
    <location>
        <begin position="605"/>
        <end position="641"/>
    </location>
</feature>
<dbReference type="GO" id="GO:0061157">
    <property type="term" value="P:mRNA destabilization"/>
    <property type="evidence" value="ECO:0007669"/>
    <property type="project" value="UniProtKB-ARBA"/>
</dbReference>
<evidence type="ECO:0000256" key="13">
    <source>
        <dbReference type="ARBA" id="ARBA00022833"/>
    </source>
</evidence>
<evidence type="ECO:0000256" key="11">
    <source>
        <dbReference type="ARBA" id="ARBA00022737"/>
    </source>
</evidence>
<dbReference type="InterPro" id="IPR054708">
    <property type="entry name" value="MTPAP-like_central"/>
</dbReference>
<organism evidence="20 21">
    <name type="scientific">Cyprinus carpio carpio</name>
    <dbReference type="NCBI Taxonomy" id="630221"/>
    <lineage>
        <taxon>Eukaryota</taxon>
        <taxon>Metazoa</taxon>
        <taxon>Chordata</taxon>
        <taxon>Craniata</taxon>
        <taxon>Vertebrata</taxon>
        <taxon>Euteleostomi</taxon>
        <taxon>Actinopterygii</taxon>
        <taxon>Neopterygii</taxon>
        <taxon>Teleostei</taxon>
        <taxon>Ostariophysi</taxon>
        <taxon>Cypriniformes</taxon>
        <taxon>Cyprinidae</taxon>
        <taxon>Cyprininae</taxon>
        <taxon>Cyprinus</taxon>
    </lineage>
</organism>
<dbReference type="SUPFAM" id="SSF57756">
    <property type="entry name" value="Retrovirus zinc finger-like domains"/>
    <property type="match status" value="1"/>
</dbReference>
<evidence type="ECO:0000256" key="9">
    <source>
        <dbReference type="ARBA" id="ARBA00022695"/>
    </source>
</evidence>
<dbReference type="PANTHER" id="PTHR12271:SF34">
    <property type="entry name" value="TERMINAL URIDYLYLTRANSFERASE 7"/>
    <property type="match status" value="1"/>
</dbReference>
<comment type="similarity">
    <text evidence="4">Belongs to the DNA polymerase type-B-like family.</text>
</comment>
<dbReference type="Pfam" id="PF03828">
    <property type="entry name" value="PAP_assoc"/>
    <property type="match status" value="2"/>
</dbReference>
<evidence type="ECO:0000313" key="20">
    <source>
        <dbReference type="Ensembl" id="ENSCCRP00000153019.1"/>
    </source>
</evidence>
<evidence type="ECO:0000256" key="1">
    <source>
        <dbReference type="ARBA" id="ARBA00001936"/>
    </source>
</evidence>
<evidence type="ECO:0000259" key="19">
    <source>
        <dbReference type="PROSITE" id="PS50158"/>
    </source>
</evidence>
<dbReference type="SUPFAM" id="SSF81631">
    <property type="entry name" value="PAP/OAS1 substrate-binding domain"/>
    <property type="match status" value="2"/>
</dbReference>
<feature type="region of interest" description="Disordered" evidence="18">
    <location>
        <begin position="1"/>
        <end position="114"/>
    </location>
</feature>
<keyword evidence="12 17" id="KW-0863">Zinc-finger</keyword>
<evidence type="ECO:0000256" key="2">
    <source>
        <dbReference type="ARBA" id="ARBA00001946"/>
    </source>
</evidence>
<evidence type="ECO:0000256" key="15">
    <source>
        <dbReference type="ARBA" id="ARBA00023211"/>
    </source>
</evidence>
<comment type="subcellular location">
    <subcellularLocation>
        <location evidence="3">Cytoplasm</location>
    </subcellularLocation>
</comment>
<keyword evidence="8" id="KW-0808">Transferase</keyword>
<dbReference type="FunFam" id="1.10.1410.10:FF:000002">
    <property type="entry name" value="terminal uridylyltransferase 4 isoform X1"/>
    <property type="match status" value="1"/>
</dbReference>
<dbReference type="Pfam" id="PF00098">
    <property type="entry name" value="zf-CCHC"/>
    <property type="match status" value="1"/>
</dbReference>
<keyword evidence="9" id="KW-0548">Nucleotidyltransferase</keyword>
<proteinExistence type="inferred from homology"/>
<feature type="region of interest" description="Disordered" evidence="18">
    <location>
        <begin position="1116"/>
        <end position="1139"/>
    </location>
</feature>
<keyword evidence="14" id="KW-0460">Magnesium</keyword>
<dbReference type="Pfam" id="PF19088">
    <property type="entry name" value="TUTase"/>
    <property type="match status" value="1"/>
</dbReference>
<comment type="cofactor">
    <cofactor evidence="1">
        <name>Mn(2+)</name>
        <dbReference type="ChEBI" id="CHEBI:29035"/>
    </cofactor>
</comment>
<keyword evidence="13" id="KW-0862">Zinc</keyword>
<dbReference type="FunFam" id="3.30.460.10:FF:000005">
    <property type="entry name" value="terminal uridylyltransferase 4 isoform X1"/>
    <property type="match status" value="1"/>
</dbReference>
<evidence type="ECO:0000256" key="6">
    <source>
        <dbReference type="ARBA" id="ARBA00022490"/>
    </source>
</evidence>
<dbReference type="Gene3D" id="3.30.460.10">
    <property type="entry name" value="Beta Polymerase, domain 2"/>
    <property type="match status" value="2"/>
</dbReference>
<dbReference type="GeneTree" id="ENSGT00940000156859"/>
<dbReference type="EC" id="2.7.7.52" evidence="5"/>
<evidence type="ECO:0000256" key="5">
    <source>
        <dbReference type="ARBA" id="ARBA00012472"/>
    </source>
</evidence>
<dbReference type="GO" id="GO:0050265">
    <property type="term" value="F:RNA uridylyltransferase activity"/>
    <property type="evidence" value="ECO:0007669"/>
    <property type="project" value="UniProtKB-EC"/>
</dbReference>
<dbReference type="InterPro" id="IPR001878">
    <property type="entry name" value="Znf_CCHC"/>
</dbReference>
<feature type="compositionally biased region" description="Acidic residues" evidence="18">
    <location>
        <begin position="663"/>
        <end position="674"/>
    </location>
</feature>
<feature type="region of interest" description="Disordered" evidence="18">
    <location>
        <begin position="562"/>
        <end position="674"/>
    </location>
</feature>
<feature type="compositionally biased region" description="Basic and acidic residues" evidence="18">
    <location>
        <begin position="582"/>
        <end position="594"/>
    </location>
</feature>